<comment type="caution">
    <text evidence="2">The sequence shown here is derived from an EMBL/GenBank/DDBJ whole genome shotgun (WGS) entry which is preliminary data.</text>
</comment>
<keyword evidence="1" id="KW-0732">Signal</keyword>
<reference evidence="2 3" key="1">
    <citation type="submission" date="2023-10" db="EMBL/GenBank/DDBJ databases">
        <title>Draft genome sequence of Xylaria bambusicola isolate GMP-LS, the root and basal stem rot pathogen of sugarcane in Indonesia.</title>
        <authorList>
            <person name="Selvaraj P."/>
            <person name="Muralishankar V."/>
            <person name="Muruganantham S."/>
            <person name="Sp S."/>
            <person name="Haryani S."/>
            <person name="Lau K.J.X."/>
            <person name="Naqvi N.I."/>
        </authorList>
    </citation>
    <scope>NUCLEOTIDE SEQUENCE [LARGE SCALE GENOMIC DNA]</scope>
    <source>
        <strain evidence="2">GMP-LS</strain>
    </source>
</reference>
<evidence type="ECO:0000256" key="1">
    <source>
        <dbReference type="SAM" id="SignalP"/>
    </source>
</evidence>
<dbReference type="EMBL" id="JAWHQM010000016">
    <property type="protein sequence ID" value="KAK5630618.1"/>
    <property type="molecule type" value="Genomic_DNA"/>
</dbReference>
<keyword evidence="3" id="KW-1185">Reference proteome</keyword>
<accession>A0AAN7UQ71</accession>
<evidence type="ECO:0000313" key="3">
    <source>
        <dbReference type="Proteomes" id="UP001305414"/>
    </source>
</evidence>
<sequence length="88" mass="9651">MLKVLAIQALLAGAAQALFGFTNDIPVDAYYDEGSDFVITWDPQDRNDTFRLELYTSLTNPIYVGPGSGPWGIPVYEYNSTTTVLDGV</sequence>
<dbReference type="Proteomes" id="UP001305414">
    <property type="component" value="Unassembled WGS sequence"/>
</dbReference>
<feature type="signal peptide" evidence="1">
    <location>
        <begin position="1"/>
        <end position="17"/>
    </location>
</feature>
<organism evidence="2 3">
    <name type="scientific">Xylaria bambusicola</name>
    <dbReference type="NCBI Taxonomy" id="326684"/>
    <lineage>
        <taxon>Eukaryota</taxon>
        <taxon>Fungi</taxon>
        <taxon>Dikarya</taxon>
        <taxon>Ascomycota</taxon>
        <taxon>Pezizomycotina</taxon>
        <taxon>Sordariomycetes</taxon>
        <taxon>Xylariomycetidae</taxon>
        <taxon>Xylariales</taxon>
        <taxon>Xylariaceae</taxon>
        <taxon>Xylaria</taxon>
    </lineage>
</organism>
<protein>
    <submittedName>
        <fullName evidence="2">Uncharacterized protein</fullName>
    </submittedName>
</protein>
<evidence type="ECO:0000313" key="2">
    <source>
        <dbReference type="EMBL" id="KAK5630618.1"/>
    </source>
</evidence>
<feature type="chain" id="PRO_5042936116" evidence="1">
    <location>
        <begin position="18"/>
        <end position="88"/>
    </location>
</feature>
<gene>
    <name evidence="2" type="ORF">RRF57_006333</name>
</gene>
<name>A0AAN7UQ71_9PEZI</name>
<proteinExistence type="predicted"/>
<dbReference type="AlphaFoldDB" id="A0AAN7UQ71"/>